<proteinExistence type="predicted"/>
<evidence type="ECO:0000313" key="3">
    <source>
        <dbReference type="Proteomes" id="UP000050454"/>
    </source>
</evidence>
<comment type="caution">
    <text evidence="2">The sequence shown here is derived from an EMBL/GenBank/DDBJ whole genome shotgun (WGS) entry which is preliminary data.</text>
</comment>
<dbReference type="OrthoDB" id="1522941at2"/>
<name>A0A0P7BYQ0_9BACT</name>
<dbReference type="InterPro" id="IPR016161">
    <property type="entry name" value="Ald_DH/histidinol_DH"/>
</dbReference>
<dbReference type="SUPFAM" id="SSF53720">
    <property type="entry name" value="ALDH-like"/>
    <property type="match status" value="1"/>
</dbReference>
<dbReference type="InterPro" id="IPR008670">
    <property type="entry name" value="CoA_reduct_LuxC"/>
</dbReference>
<dbReference type="RefSeq" id="WP_055143880.1">
    <property type="nucleotide sequence ID" value="NZ_JXSZ01000005.1"/>
</dbReference>
<dbReference type="GO" id="GO:0008218">
    <property type="term" value="P:bioluminescence"/>
    <property type="evidence" value="ECO:0007669"/>
    <property type="project" value="InterPro"/>
</dbReference>
<protein>
    <submittedName>
        <fullName evidence="2">Acyl-CoA reductase</fullName>
    </submittedName>
</protein>
<dbReference type="Pfam" id="PF05893">
    <property type="entry name" value="LuxC"/>
    <property type="match status" value="1"/>
</dbReference>
<gene>
    <name evidence="2" type="ORF">AFM12_03295</name>
</gene>
<dbReference type="PATRIC" id="fig|1605367.3.peg.2001"/>
<sequence>MTLKSRIVQFSTLGDFLTNPENETELKDWAARAKNENGWFTEDNVLLSLKEIGQKFLSKEALESFTTNVSLSTEPKRVGIVAAGNIPLVGFHDMLCVLLSGHKALLKLSSNDTQLMLRIIQKMQELAPEFKEQLEVVDRIKDADAYIATGSDNSSRYFEHYFGKKPSIIRKNRSSVAVLTGNESTTDLRNLGNDIFRYFGLGCRNVSKIFVPKDYKFDTLYESIEYWNTIQLHHKYNNNYDYNKSIYLVNGDKHFDNGFLLLKEDERLVSPLSVVFYEYYDNEADLNLKLQSYEGKLQCIVGESYIPFGESQSPNLNDFADGVNTMDFLMSL</sequence>
<dbReference type="AlphaFoldDB" id="A0A0P7BYQ0"/>
<accession>A0A0P7BYQ0</accession>
<keyword evidence="3" id="KW-1185">Reference proteome</keyword>
<dbReference type="EMBL" id="LGTQ01000005">
    <property type="protein sequence ID" value="KPM49633.1"/>
    <property type="molecule type" value="Genomic_DNA"/>
</dbReference>
<evidence type="ECO:0000313" key="2">
    <source>
        <dbReference type="EMBL" id="KPM49633.1"/>
    </source>
</evidence>
<dbReference type="GO" id="GO:0003995">
    <property type="term" value="F:acyl-CoA dehydrogenase activity"/>
    <property type="evidence" value="ECO:0007669"/>
    <property type="project" value="InterPro"/>
</dbReference>
<organism evidence="2 3">
    <name type="scientific">Jiulongibacter sediminis</name>
    <dbReference type="NCBI Taxonomy" id="1605367"/>
    <lineage>
        <taxon>Bacteria</taxon>
        <taxon>Pseudomonadati</taxon>
        <taxon>Bacteroidota</taxon>
        <taxon>Cytophagia</taxon>
        <taxon>Cytophagales</taxon>
        <taxon>Leadbetterellaceae</taxon>
        <taxon>Jiulongibacter</taxon>
    </lineage>
</organism>
<reference evidence="2 3" key="1">
    <citation type="submission" date="2015-07" db="EMBL/GenBank/DDBJ databases">
        <title>The draft genome sequence of Leadbetterella sp. JN14-9.</title>
        <authorList>
            <person name="Liu Y."/>
            <person name="Du J."/>
            <person name="Shao Z."/>
        </authorList>
    </citation>
    <scope>NUCLEOTIDE SEQUENCE [LARGE SCALE GENOMIC DNA]</scope>
    <source>
        <strain evidence="2 3">JN14-9</strain>
    </source>
</reference>
<evidence type="ECO:0000256" key="1">
    <source>
        <dbReference type="ARBA" id="ARBA00022857"/>
    </source>
</evidence>
<dbReference type="STRING" id="1605367.AFM12_03295"/>
<keyword evidence="1" id="KW-0521">NADP</keyword>
<dbReference type="Proteomes" id="UP000050454">
    <property type="component" value="Unassembled WGS sequence"/>
</dbReference>